<comment type="caution">
    <text evidence="1">The sequence shown here is derived from an EMBL/GenBank/DDBJ whole genome shotgun (WGS) entry which is preliminary data.</text>
</comment>
<proteinExistence type="predicted"/>
<sequence length="59" mass="7058">MKRMNAFTYNLDNNTYMIQYAKRAVLWDNLDIRATDEDVFVEDLMKNNIIEVSLLEKLN</sequence>
<name>A0ABS1YTW2_9FLAO</name>
<gene>
    <name evidence="1" type="ORF">JNB19_02650</name>
</gene>
<dbReference type="Proteomes" id="UP000603506">
    <property type="component" value="Unassembled WGS sequence"/>
</dbReference>
<dbReference type="EMBL" id="JAEUAH010000002">
    <property type="protein sequence ID" value="MBM0649666.1"/>
    <property type="molecule type" value="Genomic_DNA"/>
</dbReference>
<evidence type="ECO:0000313" key="1">
    <source>
        <dbReference type="EMBL" id="MBM0649666.1"/>
    </source>
</evidence>
<keyword evidence="2" id="KW-1185">Reference proteome</keyword>
<accession>A0ABS1YTW2</accession>
<evidence type="ECO:0000313" key="2">
    <source>
        <dbReference type="Proteomes" id="UP000603506"/>
    </source>
</evidence>
<protein>
    <submittedName>
        <fullName evidence="1">Uncharacterized protein</fullName>
    </submittedName>
</protein>
<reference evidence="1 2" key="1">
    <citation type="submission" date="2021-01" db="EMBL/GenBank/DDBJ databases">
        <title>Evidence that Capnocytophaga endodontalis is a later homotypic synonym for Capnocytophaga genospecies AHN8471, and request for opinion on proposed recognition of strain AHN8471 as type strain of the species.</title>
        <authorList>
            <person name="Nicholson A.C."/>
            <person name="Hopper C.L."/>
            <person name="Gulvik C.A."/>
            <person name="Mcquiston J.R."/>
            <person name="Lau E.F."/>
        </authorList>
    </citation>
    <scope>NUCLEOTIDE SEQUENCE [LARGE SCALE GENOMIC DNA]</scope>
    <source>
        <strain evidence="1 2">AHN9576</strain>
    </source>
</reference>
<dbReference type="RefSeq" id="WP_203094434.1">
    <property type="nucleotide sequence ID" value="NZ_JAESPH010000022.1"/>
</dbReference>
<organism evidence="1 2">
    <name type="scientific">Capnocytophaga genosp. AHN8471</name>
    <dbReference type="NCBI Taxonomy" id="327574"/>
    <lineage>
        <taxon>Bacteria</taxon>
        <taxon>Pseudomonadati</taxon>
        <taxon>Bacteroidota</taxon>
        <taxon>Flavobacteriia</taxon>
        <taxon>Flavobacteriales</taxon>
        <taxon>Flavobacteriaceae</taxon>
        <taxon>Capnocytophaga</taxon>
    </lineage>
</organism>